<organism evidence="4 5">
    <name type="scientific">Algoriphagus aquimarinus</name>
    <dbReference type="NCBI Taxonomy" id="237018"/>
    <lineage>
        <taxon>Bacteria</taxon>
        <taxon>Pseudomonadati</taxon>
        <taxon>Bacteroidota</taxon>
        <taxon>Cytophagia</taxon>
        <taxon>Cytophagales</taxon>
        <taxon>Cyclobacteriaceae</taxon>
        <taxon>Algoriphagus</taxon>
    </lineage>
</organism>
<dbReference type="GO" id="GO:0046872">
    <property type="term" value="F:metal ion binding"/>
    <property type="evidence" value="ECO:0007669"/>
    <property type="project" value="UniProtKB-KW"/>
</dbReference>
<dbReference type="PROSITE" id="PS51257">
    <property type="entry name" value="PROKAR_LIPOPROTEIN"/>
    <property type="match status" value="1"/>
</dbReference>
<evidence type="ECO:0000313" key="4">
    <source>
        <dbReference type="EMBL" id="SFB36040.1"/>
    </source>
</evidence>
<dbReference type="AlphaFoldDB" id="A0A1I1AHU6"/>
<dbReference type="InterPro" id="IPR050792">
    <property type="entry name" value="ADP-ribosylglycohydrolase"/>
</dbReference>
<accession>A0A1I1AHU6</accession>
<reference evidence="4 5" key="1">
    <citation type="submission" date="2016-10" db="EMBL/GenBank/DDBJ databases">
        <authorList>
            <person name="de Groot N.N."/>
        </authorList>
    </citation>
    <scope>NUCLEOTIDE SEQUENCE [LARGE SCALE GENOMIC DNA]</scope>
    <source>
        <strain evidence="4 5">DSM 23399</strain>
    </source>
</reference>
<sequence>MKNLCLLVLFLSLLCACGKKESPVQFSDQEIAEIGLTEKQLHDKILGMLVGSAIGDAMGAPTEMWAREAINLEYGFVESLDSMVREVSPEGIWIANLPAGGTTDDTRWKVLTSNYLLTQKRDELNAKDFAKQILSTYESYTKEFKDIKSTDPEPFEAVTLKMGWLQEWAKVSQPFIDNNLIGYADSLGKFYGGEMVCAGLLYSPTLGSFFPGNPEKAYAEAYKLSFYDLGYAKDISALSAAMTAAGMKQGATKEDLLASLRLDPEHYFESRLVGRTAHNILKNALLISAEAAKQDSLGNQLHPDSKALQFAFAELDQRLQDMPFHAGEVWLQTLTAMIYSDFDFMGTLTFLVNYGRDNDTTAAVAGGILGAYYGFENLPKLEREKILQVNKDLLGIDLDQIANELTSHMLGK</sequence>
<name>A0A1I1AHU6_9BACT</name>
<keyword evidence="3" id="KW-0479">Metal-binding</keyword>
<feature type="binding site" evidence="3">
    <location>
        <position position="105"/>
    </location>
    <ligand>
        <name>Mg(2+)</name>
        <dbReference type="ChEBI" id="CHEBI:18420"/>
        <label>1</label>
    </ligand>
</feature>
<evidence type="ECO:0000313" key="5">
    <source>
        <dbReference type="Proteomes" id="UP000198790"/>
    </source>
</evidence>
<dbReference type="SUPFAM" id="SSF101478">
    <property type="entry name" value="ADP-ribosylglycohydrolase"/>
    <property type="match status" value="1"/>
</dbReference>
<dbReference type="InterPro" id="IPR005502">
    <property type="entry name" value="Ribosyl_crysJ1"/>
</dbReference>
<evidence type="ECO:0000256" key="1">
    <source>
        <dbReference type="ARBA" id="ARBA00010702"/>
    </source>
</evidence>
<dbReference type="EMBL" id="FOKK01000008">
    <property type="protein sequence ID" value="SFB36040.1"/>
    <property type="molecule type" value="Genomic_DNA"/>
</dbReference>
<dbReference type="Proteomes" id="UP000198790">
    <property type="component" value="Unassembled WGS sequence"/>
</dbReference>
<comment type="similarity">
    <text evidence="1">Belongs to the ADP-ribosylglycohydrolase family.</text>
</comment>
<proteinExistence type="inferred from homology"/>
<feature type="binding site" evidence="3">
    <location>
        <position position="104"/>
    </location>
    <ligand>
        <name>Mg(2+)</name>
        <dbReference type="ChEBI" id="CHEBI:18420"/>
        <label>1</label>
    </ligand>
</feature>
<dbReference type="Pfam" id="PF03747">
    <property type="entry name" value="ADP_ribosyl_GH"/>
    <property type="match status" value="1"/>
</dbReference>
<keyword evidence="5" id="KW-1185">Reference proteome</keyword>
<dbReference type="Gene3D" id="1.10.4080.10">
    <property type="entry name" value="ADP-ribosylation/Crystallin J1"/>
    <property type="match status" value="1"/>
</dbReference>
<feature type="binding site" evidence="3">
    <location>
        <position position="359"/>
    </location>
    <ligand>
        <name>Mg(2+)</name>
        <dbReference type="ChEBI" id="CHEBI:18420"/>
        <label>1</label>
    </ligand>
</feature>
<comment type="cofactor">
    <cofactor evidence="3">
        <name>Mg(2+)</name>
        <dbReference type="ChEBI" id="CHEBI:18420"/>
    </cofactor>
    <text evidence="3">Binds 2 magnesium ions per subunit.</text>
</comment>
<feature type="binding site" evidence="3">
    <location>
        <position position="103"/>
    </location>
    <ligand>
        <name>Mg(2+)</name>
        <dbReference type="ChEBI" id="CHEBI:18420"/>
        <label>1</label>
    </ligand>
</feature>
<evidence type="ECO:0000256" key="3">
    <source>
        <dbReference type="PIRSR" id="PIRSR605502-1"/>
    </source>
</evidence>
<gene>
    <name evidence="4" type="ORF">SAMN04489723_10839</name>
</gene>
<dbReference type="GO" id="GO:0016787">
    <property type="term" value="F:hydrolase activity"/>
    <property type="evidence" value="ECO:0007669"/>
    <property type="project" value="UniProtKB-KW"/>
</dbReference>
<dbReference type="RefSeq" id="WP_092897624.1">
    <property type="nucleotide sequence ID" value="NZ_FOKK01000008.1"/>
</dbReference>
<keyword evidence="2 4" id="KW-0378">Hydrolase</keyword>
<feature type="binding site" evidence="3">
    <location>
        <position position="357"/>
    </location>
    <ligand>
        <name>Mg(2+)</name>
        <dbReference type="ChEBI" id="CHEBI:18420"/>
        <label>1</label>
    </ligand>
</feature>
<evidence type="ECO:0000256" key="2">
    <source>
        <dbReference type="ARBA" id="ARBA00022801"/>
    </source>
</evidence>
<dbReference type="InterPro" id="IPR036705">
    <property type="entry name" value="Ribosyl_crysJ1_sf"/>
</dbReference>
<feature type="binding site" evidence="3">
    <location>
        <position position="360"/>
    </location>
    <ligand>
        <name>Mg(2+)</name>
        <dbReference type="ChEBI" id="CHEBI:18420"/>
        <label>1</label>
    </ligand>
</feature>
<dbReference type="STRING" id="237018.SAMN04489723_10839"/>
<dbReference type="OrthoDB" id="9798107at2"/>
<dbReference type="PANTHER" id="PTHR16222">
    <property type="entry name" value="ADP-RIBOSYLGLYCOHYDROLASE"/>
    <property type="match status" value="1"/>
</dbReference>
<keyword evidence="3" id="KW-0460">Magnesium</keyword>
<dbReference type="PANTHER" id="PTHR16222:SF24">
    <property type="entry name" value="ADP-RIBOSYLHYDROLASE ARH3"/>
    <property type="match status" value="1"/>
</dbReference>
<protein>
    <submittedName>
        <fullName evidence="4">ADP-ribosylglycohydrolase</fullName>
    </submittedName>
</protein>